<name>A0ABQ8UT65_9EUKA</name>
<reference evidence="2" key="1">
    <citation type="journal article" date="2022" name="bioRxiv">
        <title>Genomics of Preaxostyla Flagellates Illuminates Evolutionary Transitions and the Path Towards Mitochondrial Loss.</title>
        <authorList>
            <person name="Novak L.V.F."/>
            <person name="Treitli S.C."/>
            <person name="Pyrih J."/>
            <person name="Halakuc P."/>
            <person name="Pipaliya S.V."/>
            <person name="Vacek V."/>
            <person name="Brzon O."/>
            <person name="Soukal P."/>
            <person name="Eme L."/>
            <person name="Dacks J.B."/>
            <person name="Karnkowska A."/>
            <person name="Elias M."/>
            <person name="Hampl V."/>
        </authorList>
    </citation>
    <scope>NUCLEOTIDE SEQUENCE</scope>
    <source>
        <strain evidence="2">RCP-MX</strain>
    </source>
</reference>
<organism evidence="2 3">
    <name type="scientific">Paratrimastix pyriformis</name>
    <dbReference type="NCBI Taxonomy" id="342808"/>
    <lineage>
        <taxon>Eukaryota</taxon>
        <taxon>Metamonada</taxon>
        <taxon>Preaxostyla</taxon>
        <taxon>Paratrimastigidae</taxon>
        <taxon>Paratrimastix</taxon>
    </lineage>
</organism>
<evidence type="ECO:0000313" key="2">
    <source>
        <dbReference type="EMBL" id="KAJ4460730.1"/>
    </source>
</evidence>
<dbReference type="Proteomes" id="UP001141327">
    <property type="component" value="Unassembled WGS sequence"/>
</dbReference>
<sequence>MQTAPPPTVDKSSTTAEGFFHRTITGRFPGVRAVTVTDAESNDVFLDGVGGPDPPQALRRFTPAFLALPDRVTKLPGLGPIRTVQVDVGPQSYLQMGSSRKYVATFMADRPSGGAALLQSCQPAIAGALETLGAALRPSSGRGASGSHRHHHTTTKHGAPGSRSRQMTGGPDPPVASASLVASALASAPSVATPPGAFPPPPGEGRPVGGAGVRLAATPEMSTSYMPPPGSLSASLVAPAPLFAQSVR</sequence>
<accession>A0ABQ8UT65</accession>
<evidence type="ECO:0000256" key="1">
    <source>
        <dbReference type="SAM" id="MobiDB-lite"/>
    </source>
</evidence>
<feature type="region of interest" description="Disordered" evidence="1">
    <location>
        <begin position="136"/>
        <end position="177"/>
    </location>
</feature>
<evidence type="ECO:0000313" key="3">
    <source>
        <dbReference type="Proteomes" id="UP001141327"/>
    </source>
</evidence>
<gene>
    <name evidence="2" type="ORF">PAPYR_2963</name>
</gene>
<protein>
    <submittedName>
        <fullName evidence="2">Uncharacterized protein</fullName>
    </submittedName>
</protein>
<feature type="compositionally biased region" description="Low complexity" evidence="1">
    <location>
        <begin position="136"/>
        <end position="146"/>
    </location>
</feature>
<keyword evidence="3" id="KW-1185">Reference proteome</keyword>
<comment type="caution">
    <text evidence="2">The sequence shown here is derived from an EMBL/GenBank/DDBJ whole genome shotgun (WGS) entry which is preliminary data.</text>
</comment>
<dbReference type="EMBL" id="JAPMOS010000011">
    <property type="protein sequence ID" value="KAJ4460730.1"/>
    <property type="molecule type" value="Genomic_DNA"/>
</dbReference>
<feature type="region of interest" description="Disordered" evidence="1">
    <location>
        <begin position="189"/>
        <end position="233"/>
    </location>
</feature>
<proteinExistence type="predicted"/>